<protein>
    <submittedName>
        <fullName evidence="2">MutS-like protein</fullName>
    </submittedName>
</protein>
<dbReference type="PANTHER" id="PTHR36182:SF1">
    <property type="entry name" value="PROTEIN, PUTATIVE (AFU_ORTHOLOGUE AFUA_6G10930)-RELATED"/>
    <property type="match status" value="1"/>
</dbReference>
<gene>
    <name evidence="2" type="primary">MSH2</name>
    <name evidence="2" type="ORF">PRK78_004620</name>
</gene>
<feature type="compositionally biased region" description="Polar residues" evidence="1">
    <location>
        <begin position="389"/>
        <end position="408"/>
    </location>
</feature>
<dbReference type="EMBL" id="CP120628">
    <property type="protein sequence ID" value="WEW59151.1"/>
    <property type="molecule type" value="Genomic_DNA"/>
</dbReference>
<dbReference type="PANTHER" id="PTHR36182">
    <property type="entry name" value="PROTEIN, PUTATIVE (AFU_ORTHOLOGUE AFUA_6G10930)-RELATED"/>
    <property type="match status" value="1"/>
</dbReference>
<feature type="compositionally biased region" description="Polar residues" evidence="1">
    <location>
        <begin position="237"/>
        <end position="260"/>
    </location>
</feature>
<evidence type="ECO:0000256" key="1">
    <source>
        <dbReference type="SAM" id="MobiDB-lite"/>
    </source>
</evidence>
<accession>A0AAF0DKK0</accession>
<keyword evidence="3" id="KW-1185">Reference proteome</keyword>
<feature type="compositionally biased region" description="Polar residues" evidence="1">
    <location>
        <begin position="211"/>
        <end position="226"/>
    </location>
</feature>
<reference evidence="2" key="1">
    <citation type="submission" date="2023-03" db="EMBL/GenBank/DDBJ databases">
        <title>Emydomyces testavorans Genome Sequence.</title>
        <authorList>
            <person name="Hoyer L."/>
        </authorList>
    </citation>
    <scope>NUCLEOTIDE SEQUENCE</scope>
    <source>
        <strain evidence="2">16-2883</strain>
    </source>
</reference>
<feature type="compositionally biased region" description="Polar residues" evidence="1">
    <location>
        <begin position="370"/>
        <end position="380"/>
    </location>
</feature>
<feature type="compositionally biased region" description="Low complexity" evidence="1">
    <location>
        <begin position="331"/>
        <end position="341"/>
    </location>
</feature>
<evidence type="ECO:0000313" key="2">
    <source>
        <dbReference type="EMBL" id="WEW59151.1"/>
    </source>
</evidence>
<feature type="region of interest" description="Disordered" evidence="1">
    <location>
        <begin position="178"/>
        <end position="408"/>
    </location>
</feature>
<dbReference type="AlphaFoldDB" id="A0AAF0DKK0"/>
<feature type="compositionally biased region" description="Low complexity" evidence="1">
    <location>
        <begin position="280"/>
        <end position="303"/>
    </location>
</feature>
<feature type="compositionally biased region" description="Polar residues" evidence="1">
    <location>
        <begin position="270"/>
        <end position="279"/>
    </location>
</feature>
<proteinExistence type="predicted"/>
<evidence type="ECO:0000313" key="3">
    <source>
        <dbReference type="Proteomes" id="UP001219355"/>
    </source>
</evidence>
<sequence length="453" mass="47187">MAHSHMQLSQPFPIRSPFDKQATNKDYSYTAPLRPDGSDYPCKGYHKDPFRATARYQPGQEYTIKIDGSASHGGGSCQISLSYDNGQTFRVAKSIIGGCPLKPEYSFTVPSNAPSGNALLAWTWFNKIGNREMYMNCAQVSISGENKERRRTADVAFTNLPKAFIANIKGEGQCKTKEGADITFPQPGPDVEYGPGGQGKSDPGFACSGGRNATANGEPSQPQAAQESKPAPASVPKPQTSAPAASPTDSTTLKPESTSPLPDDDDSCSVAYTPSSSANSTTLKPASTSLLPSPSSTGAADNGDTPDDDDSCSAAYTPSSSANSTTFKPASTSLLPSPSSTGPADNGNTPDEDDSCSVAYTPSRHPIPTLATSAVNQIGSTGRPPFPIPSNSTNTTFPTESRNGTSGAGQSCIAGTIRCESETSFSLCAGKRGYIFMGRVAAGTRCRGGVIGY</sequence>
<organism evidence="2 3">
    <name type="scientific">Emydomyces testavorans</name>
    <dbReference type="NCBI Taxonomy" id="2070801"/>
    <lineage>
        <taxon>Eukaryota</taxon>
        <taxon>Fungi</taxon>
        <taxon>Dikarya</taxon>
        <taxon>Ascomycota</taxon>
        <taxon>Pezizomycotina</taxon>
        <taxon>Eurotiomycetes</taxon>
        <taxon>Eurotiomycetidae</taxon>
        <taxon>Onygenales</taxon>
        <taxon>Nannizziopsiaceae</taxon>
        <taxon>Emydomyces</taxon>
    </lineage>
</organism>
<feature type="compositionally biased region" description="Polar residues" evidence="1">
    <location>
        <begin position="314"/>
        <end position="330"/>
    </location>
</feature>
<name>A0AAF0DKK0_9EURO</name>
<dbReference type="Proteomes" id="UP001219355">
    <property type="component" value="Chromosome 2"/>
</dbReference>
<dbReference type="Gene3D" id="2.70.50.70">
    <property type="match status" value="1"/>
</dbReference>